<feature type="transmembrane region" description="Helical" evidence="4">
    <location>
        <begin position="81"/>
        <end position="98"/>
    </location>
</feature>
<dbReference type="InterPro" id="IPR020846">
    <property type="entry name" value="MFS_dom"/>
</dbReference>
<evidence type="ECO:0000256" key="2">
    <source>
        <dbReference type="ARBA" id="ARBA00022989"/>
    </source>
</evidence>
<organism evidence="6 7">
    <name type="scientific">Shewanella psychropiezotolerans</name>
    <dbReference type="NCBI Taxonomy" id="2593655"/>
    <lineage>
        <taxon>Bacteria</taxon>
        <taxon>Pseudomonadati</taxon>
        <taxon>Pseudomonadota</taxon>
        <taxon>Gammaproteobacteria</taxon>
        <taxon>Alteromonadales</taxon>
        <taxon>Shewanellaceae</taxon>
        <taxon>Shewanella</taxon>
    </lineage>
</organism>
<sequence>MTKEHQTLATKSIFLILGILLIAANLRGPITSVAPLLDSIRSSLDLTATQAGLLTTLPLLAFAFMSPLSSKIGHKIGLERALMTALVLILVGIIVRALGSTSALLFGTFVIGAGIAIANVLLPSLLKRDFPTRVATLTAVYVLTMGIGSAISSAVAVPMSNLAEHLSISFMPDWAFALVSVILFPILSILFWLPQMRERTAPEKNTARLDSHSYVWRSPLAWQLTFFLGLNSFVTYIIIGWLPSMLMDAGYSEVEAGFNAGLLQLATALPAIALIPIMGKLKNQSLLAFGTALIALTGILGLLLLPQFATVWVLVFGFGGGAGFIVGLSCISHRTHHTHQAAALSGMAQCVGYLLAATGPILIGSVHDTTGSWSLPLILCAIACVLCSVCGFLAGRDRIIEHKPSITMKVADAGVV</sequence>
<evidence type="ECO:0000256" key="4">
    <source>
        <dbReference type="SAM" id="Phobius"/>
    </source>
</evidence>
<feature type="transmembrane region" description="Helical" evidence="4">
    <location>
        <begin position="214"/>
        <end position="242"/>
    </location>
</feature>
<keyword evidence="1 4" id="KW-0812">Transmembrane</keyword>
<dbReference type="InterPro" id="IPR036259">
    <property type="entry name" value="MFS_trans_sf"/>
</dbReference>
<dbReference type="InterPro" id="IPR011701">
    <property type="entry name" value="MFS"/>
</dbReference>
<evidence type="ECO:0000256" key="3">
    <source>
        <dbReference type="ARBA" id="ARBA00023136"/>
    </source>
</evidence>
<feature type="transmembrane region" description="Helical" evidence="4">
    <location>
        <begin position="262"/>
        <end position="279"/>
    </location>
</feature>
<feature type="transmembrane region" description="Helical" evidence="4">
    <location>
        <begin position="286"/>
        <end position="305"/>
    </location>
</feature>
<dbReference type="SUPFAM" id="SSF103473">
    <property type="entry name" value="MFS general substrate transporter"/>
    <property type="match status" value="1"/>
</dbReference>
<dbReference type="Pfam" id="PF07690">
    <property type="entry name" value="MFS_1"/>
    <property type="match status" value="1"/>
</dbReference>
<feature type="domain" description="Major facilitator superfamily (MFS) profile" evidence="5">
    <location>
        <begin position="13"/>
        <end position="399"/>
    </location>
</feature>
<evidence type="ECO:0000256" key="1">
    <source>
        <dbReference type="ARBA" id="ARBA00022692"/>
    </source>
</evidence>
<dbReference type="EMBL" id="CP041614">
    <property type="protein sequence ID" value="QDO83940.1"/>
    <property type="molecule type" value="Genomic_DNA"/>
</dbReference>
<dbReference type="PANTHER" id="PTHR23523">
    <property type="match status" value="1"/>
</dbReference>
<feature type="transmembrane region" description="Helical" evidence="4">
    <location>
        <begin position="375"/>
        <end position="395"/>
    </location>
</feature>
<feature type="transmembrane region" description="Helical" evidence="4">
    <location>
        <begin position="343"/>
        <end position="363"/>
    </location>
</feature>
<feature type="transmembrane region" description="Helical" evidence="4">
    <location>
        <begin position="12"/>
        <end position="30"/>
    </location>
</feature>
<keyword evidence="2 4" id="KW-1133">Transmembrane helix</keyword>
<dbReference type="Gene3D" id="1.20.1250.20">
    <property type="entry name" value="MFS general substrate transporter like domains"/>
    <property type="match status" value="1"/>
</dbReference>
<feature type="transmembrane region" description="Helical" evidence="4">
    <location>
        <begin position="311"/>
        <end position="331"/>
    </location>
</feature>
<gene>
    <name evidence="6" type="ORF">FM037_12725</name>
</gene>
<feature type="transmembrane region" description="Helical" evidence="4">
    <location>
        <begin position="174"/>
        <end position="193"/>
    </location>
</feature>
<evidence type="ECO:0000313" key="6">
    <source>
        <dbReference type="EMBL" id="QDO83940.1"/>
    </source>
</evidence>
<keyword evidence="3 4" id="KW-0472">Membrane</keyword>
<name>A0ABX5WXY8_9GAMM</name>
<reference evidence="6 7" key="1">
    <citation type="submission" date="2019-07" db="EMBL/GenBank/DDBJ databases">
        <title>Shewanella sp. YLB-06 whole genomic sequence.</title>
        <authorList>
            <person name="Yu L."/>
        </authorList>
    </citation>
    <scope>NUCLEOTIDE SEQUENCE [LARGE SCALE GENOMIC DNA]</scope>
    <source>
        <strain evidence="6 7">YLB-06</strain>
    </source>
</reference>
<accession>A0ABX5WXY8</accession>
<evidence type="ECO:0000313" key="7">
    <source>
        <dbReference type="Proteomes" id="UP000315947"/>
    </source>
</evidence>
<keyword evidence="7" id="KW-1185">Reference proteome</keyword>
<protein>
    <submittedName>
        <fullName evidence="6">CynX/NimT family MFS transporter</fullName>
    </submittedName>
</protein>
<feature type="transmembrane region" description="Helical" evidence="4">
    <location>
        <begin position="104"/>
        <end position="122"/>
    </location>
</feature>
<feature type="transmembrane region" description="Helical" evidence="4">
    <location>
        <begin position="50"/>
        <end position="69"/>
    </location>
</feature>
<dbReference type="InterPro" id="IPR052524">
    <property type="entry name" value="MFS_Cyanate_Porter"/>
</dbReference>
<proteinExistence type="predicted"/>
<evidence type="ECO:0000259" key="5">
    <source>
        <dbReference type="PROSITE" id="PS50850"/>
    </source>
</evidence>
<feature type="transmembrane region" description="Helical" evidence="4">
    <location>
        <begin position="134"/>
        <end position="154"/>
    </location>
</feature>
<dbReference type="PANTHER" id="PTHR23523:SF2">
    <property type="entry name" value="2-NITROIMIDAZOLE TRANSPORTER"/>
    <property type="match status" value="1"/>
</dbReference>
<dbReference type="RefSeq" id="WP_144046306.1">
    <property type="nucleotide sequence ID" value="NZ_CP041614.1"/>
</dbReference>
<dbReference type="Proteomes" id="UP000315947">
    <property type="component" value="Chromosome"/>
</dbReference>
<dbReference type="PROSITE" id="PS50850">
    <property type="entry name" value="MFS"/>
    <property type="match status" value="1"/>
</dbReference>